<dbReference type="OrthoDB" id="3556437at2759"/>
<evidence type="ECO:0000313" key="3">
    <source>
        <dbReference type="Proteomes" id="UP000184330"/>
    </source>
</evidence>
<feature type="domain" description="DUF7730" evidence="1">
    <location>
        <begin position="64"/>
        <end position="126"/>
    </location>
</feature>
<name>A0A1L7XTC2_9HELO</name>
<dbReference type="AlphaFoldDB" id="A0A1L7XTC2"/>
<keyword evidence="3" id="KW-1185">Reference proteome</keyword>
<evidence type="ECO:0000259" key="1">
    <source>
        <dbReference type="Pfam" id="PF24864"/>
    </source>
</evidence>
<accession>A0A1L7XTC2</accession>
<reference evidence="2 3" key="1">
    <citation type="submission" date="2016-03" db="EMBL/GenBank/DDBJ databases">
        <authorList>
            <person name="Ploux O."/>
        </authorList>
    </citation>
    <scope>NUCLEOTIDE SEQUENCE [LARGE SCALE GENOMIC DNA]</scope>
    <source>
        <strain evidence="2 3">UAMH 11012</strain>
    </source>
</reference>
<dbReference type="PANTHER" id="PTHR38790">
    <property type="entry name" value="2EXR DOMAIN-CONTAINING PROTEIN-RELATED"/>
    <property type="match status" value="1"/>
</dbReference>
<sequence>MPLPEEALSSTQDCLFLTRLPLKIRYDIYELLVRAAPHQPDVYATITYLRKFHREGLKHIEDYQPESVLAISRTCRQIRHESFTIYYGSNTFSFSNTLYAYLYLSFIGPQRRAYVSSIQFMWAIYNGQARAMRLLDVTDLLVRRLVDCVSLRKLHIAVAKESRDGTSMKYPPSDLFLLDATPSLKAALRGRGDIEIKVREVFEWGGRDKTV</sequence>
<dbReference type="InterPro" id="IPR056632">
    <property type="entry name" value="DUF7730"/>
</dbReference>
<dbReference type="EMBL" id="FJOG01000053">
    <property type="protein sequence ID" value="CZR68284.1"/>
    <property type="molecule type" value="Genomic_DNA"/>
</dbReference>
<proteinExistence type="predicted"/>
<evidence type="ECO:0000313" key="2">
    <source>
        <dbReference type="EMBL" id="CZR68284.1"/>
    </source>
</evidence>
<organism evidence="2 3">
    <name type="scientific">Phialocephala subalpina</name>
    <dbReference type="NCBI Taxonomy" id="576137"/>
    <lineage>
        <taxon>Eukaryota</taxon>
        <taxon>Fungi</taxon>
        <taxon>Dikarya</taxon>
        <taxon>Ascomycota</taxon>
        <taxon>Pezizomycotina</taxon>
        <taxon>Leotiomycetes</taxon>
        <taxon>Helotiales</taxon>
        <taxon>Mollisiaceae</taxon>
        <taxon>Phialocephala</taxon>
        <taxon>Phialocephala fortinii species complex</taxon>
    </lineage>
</organism>
<dbReference type="Pfam" id="PF24864">
    <property type="entry name" value="DUF7730"/>
    <property type="match status" value="1"/>
</dbReference>
<dbReference type="Proteomes" id="UP000184330">
    <property type="component" value="Unassembled WGS sequence"/>
</dbReference>
<protein>
    <recommendedName>
        <fullName evidence="1">DUF7730 domain-containing protein</fullName>
    </recommendedName>
</protein>
<gene>
    <name evidence="2" type="ORF">PAC_18183</name>
</gene>